<protein>
    <recommendedName>
        <fullName evidence="7">DUF86 domain-containing protein</fullName>
    </recommendedName>
</protein>
<dbReference type="GO" id="GO:0004540">
    <property type="term" value="F:RNA nuclease activity"/>
    <property type="evidence" value="ECO:0007669"/>
    <property type="project" value="InterPro"/>
</dbReference>
<organism evidence="5 6">
    <name type="scientific">Candidatus Terrybacteria bacterium CG10_big_fil_rev_8_21_14_0_10_41_10</name>
    <dbReference type="NCBI Taxonomy" id="1975026"/>
    <lineage>
        <taxon>Bacteria</taxon>
        <taxon>Candidatus Terryibacteriota</taxon>
    </lineage>
</organism>
<evidence type="ECO:0000313" key="5">
    <source>
        <dbReference type="EMBL" id="PJE73649.1"/>
    </source>
</evidence>
<dbReference type="GO" id="GO:0016787">
    <property type="term" value="F:hydrolase activity"/>
    <property type="evidence" value="ECO:0007669"/>
    <property type="project" value="UniProtKB-KW"/>
</dbReference>
<accession>A0A2M8LAK3</accession>
<evidence type="ECO:0008006" key="7">
    <source>
        <dbReference type="Google" id="ProtNLM"/>
    </source>
</evidence>
<dbReference type="GO" id="GO:0110001">
    <property type="term" value="C:toxin-antitoxin complex"/>
    <property type="evidence" value="ECO:0007669"/>
    <property type="project" value="InterPro"/>
</dbReference>
<dbReference type="InterPro" id="IPR037038">
    <property type="entry name" value="HepT-like_sf"/>
</dbReference>
<proteinExistence type="inferred from homology"/>
<gene>
    <name evidence="5" type="ORF">COV02_01400</name>
</gene>
<dbReference type="EMBL" id="PFER01000023">
    <property type="protein sequence ID" value="PJE73649.1"/>
    <property type="molecule type" value="Genomic_DNA"/>
</dbReference>
<dbReference type="PANTHER" id="PTHR33397">
    <property type="entry name" value="UPF0331 PROTEIN YUTE"/>
    <property type="match status" value="1"/>
</dbReference>
<comment type="similarity">
    <text evidence="4">Belongs to the HepT RNase toxin family.</text>
</comment>
<evidence type="ECO:0000313" key="6">
    <source>
        <dbReference type="Proteomes" id="UP000230959"/>
    </source>
</evidence>
<dbReference type="Proteomes" id="UP000230959">
    <property type="component" value="Unassembled WGS sequence"/>
</dbReference>
<dbReference type="InterPro" id="IPR052379">
    <property type="entry name" value="Type_VII_TA_RNase"/>
</dbReference>
<keyword evidence="1" id="KW-1277">Toxin-antitoxin system</keyword>
<sequence length="137" mass="16045">MFDKQLVEKKINQIIEYLEELEPITRMSCEEISGDYFKIHTAERLLQLIVDTMVDINVHFIKEKNLSVPDDLQSTFLTLADSEILPKDFAAKIAPVVGLRNKTVHQYEKIDKELFIKKLKENFGDFKKYLVLIEKNI</sequence>
<evidence type="ECO:0000256" key="3">
    <source>
        <dbReference type="ARBA" id="ARBA00022801"/>
    </source>
</evidence>
<dbReference type="Pfam" id="PF01934">
    <property type="entry name" value="HepT-like"/>
    <property type="match status" value="1"/>
</dbReference>
<keyword evidence="3" id="KW-0378">Hydrolase</keyword>
<keyword evidence="2" id="KW-0540">Nuclease</keyword>
<evidence type="ECO:0000256" key="1">
    <source>
        <dbReference type="ARBA" id="ARBA00022649"/>
    </source>
</evidence>
<dbReference type="NCBIfam" id="NF047751">
    <property type="entry name" value="HepT_toxin"/>
    <property type="match status" value="1"/>
</dbReference>
<comment type="caution">
    <text evidence="5">The sequence shown here is derived from an EMBL/GenBank/DDBJ whole genome shotgun (WGS) entry which is preliminary data.</text>
</comment>
<dbReference type="AlphaFoldDB" id="A0A2M8LAK3"/>
<dbReference type="InterPro" id="IPR008201">
    <property type="entry name" value="HepT-like"/>
</dbReference>
<dbReference type="Gene3D" id="1.20.120.580">
    <property type="entry name" value="bsu32300-like"/>
    <property type="match status" value="1"/>
</dbReference>
<evidence type="ECO:0000256" key="4">
    <source>
        <dbReference type="ARBA" id="ARBA00024207"/>
    </source>
</evidence>
<reference evidence="6" key="1">
    <citation type="submission" date="2017-09" db="EMBL/GenBank/DDBJ databases">
        <title>Depth-based differentiation of microbial function through sediment-hosted aquifers and enrichment of novel symbionts in the deep terrestrial subsurface.</title>
        <authorList>
            <person name="Probst A.J."/>
            <person name="Ladd B."/>
            <person name="Jarett J.K."/>
            <person name="Geller-Mcgrath D.E."/>
            <person name="Sieber C.M.K."/>
            <person name="Emerson J.B."/>
            <person name="Anantharaman K."/>
            <person name="Thomas B.C."/>
            <person name="Malmstrom R."/>
            <person name="Stieglmeier M."/>
            <person name="Klingl A."/>
            <person name="Woyke T."/>
            <person name="Ryan C.M."/>
            <person name="Banfield J.F."/>
        </authorList>
    </citation>
    <scope>NUCLEOTIDE SEQUENCE [LARGE SCALE GENOMIC DNA]</scope>
</reference>
<name>A0A2M8LAK3_9BACT</name>
<evidence type="ECO:0000256" key="2">
    <source>
        <dbReference type="ARBA" id="ARBA00022722"/>
    </source>
</evidence>
<dbReference type="PANTHER" id="PTHR33397:SF3">
    <property type="entry name" value="MRNA NUCLEASE HEPT"/>
    <property type="match status" value="1"/>
</dbReference>